<protein>
    <submittedName>
        <fullName evidence="1">Uncharacterized protein</fullName>
    </submittedName>
</protein>
<dbReference type="eggNOG" id="ENOG502SWPV">
    <property type="taxonomic scope" value="Eukaryota"/>
</dbReference>
<dbReference type="EMBL" id="CM001880">
    <property type="protein sequence ID" value="EOX99411.1"/>
    <property type="molecule type" value="Genomic_DNA"/>
</dbReference>
<dbReference type="InParanoid" id="A0A061E4X8"/>
<gene>
    <name evidence="1" type="ORF">TCM_008092</name>
</gene>
<proteinExistence type="predicted"/>
<reference evidence="1 2" key="1">
    <citation type="journal article" date="2013" name="Genome Biol.">
        <title>The genome sequence of the most widely cultivated cacao type and its use to identify candidate genes regulating pod color.</title>
        <authorList>
            <person name="Motamayor J.C."/>
            <person name="Mockaitis K."/>
            <person name="Schmutz J."/>
            <person name="Haiminen N."/>
            <person name="Iii D.L."/>
            <person name="Cornejo O."/>
            <person name="Findley S.D."/>
            <person name="Zheng P."/>
            <person name="Utro F."/>
            <person name="Royaert S."/>
            <person name="Saski C."/>
            <person name="Jenkins J."/>
            <person name="Podicheti R."/>
            <person name="Zhao M."/>
            <person name="Scheffler B.E."/>
            <person name="Stack J.C."/>
            <person name="Feltus F.A."/>
            <person name="Mustiga G.M."/>
            <person name="Amores F."/>
            <person name="Phillips W."/>
            <person name="Marelli J.P."/>
            <person name="May G.D."/>
            <person name="Shapiro H."/>
            <person name="Ma J."/>
            <person name="Bustamante C.D."/>
            <person name="Schnell R.J."/>
            <person name="Main D."/>
            <person name="Gilbert D."/>
            <person name="Parida L."/>
            <person name="Kuhn D.N."/>
        </authorList>
    </citation>
    <scope>NUCLEOTIDE SEQUENCE [LARGE SCALE GENOMIC DNA]</scope>
    <source>
        <strain evidence="2">cv. Matina 1-6</strain>
    </source>
</reference>
<organism evidence="1 2">
    <name type="scientific">Theobroma cacao</name>
    <name type="common">Cacao</name>
    <name type="synonym">Cocoa</name>
    <dbReference type="NCBI Taxonomy" id="3641"/>
    <lineage>
        <taxon>Eukaryota</taxon>
        <taxon>Viridiplantae</taxon>
        <taxon>Streptophyta</taxon>
        <taxon>Embryophyta</taxon>
        <taxon>Tracheophyta</taxon>
        <taxon>Spermatophyta</taxon>
        <taxon>Magnoliopsida</taxon>
        <taxon>eudicotyledons</taxon>
        <taxon>Gunneridae</taxon>
        <taxon>Pentapetalae</taxon>
        <taxon>rosids</taxon>
        <taxon>malvids</taxon>
        <taxon>Malvales</taxon>
        <taxon>Malvaceae</taxon>
        <taxon>Byttnerioideae</taxon>
        <taxon>Theobroma</taxon>
    </lineage>
</organism>
<dbReference type="AlphaFoldDB" id="A0A061E4X8"/>
<dbReference type="HOGENOM" id="CLU_2676049_0_0_1"/>
<dbReference type="Proteomes" id="UP000026915">
    <property type="component" value="Chromosome 2"/>
</dbReference>
<sequence>MGNLNQSKTLVNFLIVLAIALFLLGGSQYHARPLSMAKVSRFPTQNTFDSSFRTLGTMLPKGQPVPPSGPSPLIN</sequence>
<evidence type="ECO:0000313" key="2">
    <source>
        <dbReference type="Proteomes" id="UP000026915"/>
    </source>
</evidence>
<name>A0A061E4X8_THECC</name>
<evidence type="ECO:0000313" key="1">
    <source>
        <dbReference type="EMBL" id="EOX99411.1"/>
    </source>
</evidence>
<accession>A0A061E4X8</accession>
<dbReference type="Gramene" id="EOX99411">
    <property type="protein sequence ID" value="EOX99411"/>
    <property type="gene ID" value="TCM_008092"/>
</dbReference>
<keyword evidence="2" id="KW-1185">Reference proteome</keyword>